<dbReference type="PROSITE" id="PS50005">
    <property type="entry name" value="TPR"/>
    <property type="match status" value="1"/>
</dbReference>
<dbReference type="Pfam" id="PF14559">
    <property type="entry name" value="TPR_19"/>
    <property type="match status" value="1"/>
</dbReference>
<reference evidence="6" key="1">
    <citation type="submission" date="2016-10" db="EMBL/GenBank/DDBJ databases">
        <authorList>
            <person name="Varghese N."/>
            <person name="Submissions S."/>
        </authorList>
    </citation>
    <scope>NUCLEOTIDE SEQUENCE [LARGE SCALE GENOMIC DNA]</scope>
    <source>
        <strain evidence="6">JCM 10271</strain>
    </source>
</reference>
<dbReference type="PANTHER" id="PTHR44858">
    <property type="entry name" value="TETRATRICOPEPTIDE REPEAT PROTEIN 6"/>
    <property type="match status" value="1"/>
</dbReference>
<dbReference type="InterPro" id="IPR011990">
    <property type="entry name" value="TPR-like_helical_dom_sf"/>
</dbReference>
<dbReference type="STRING" id="93684.SAMN05421853_11735"/>
<proteinExistence type="predicted"/>
<dbReference type="EMBL" id="FOXV01000017">
    <property type="protein sequence ID" value="SFQ66216.1"/>
    <property type="molecule type" value="Genomic_DNA"/>
</dbReference>
<accession>A0A1I6ABV4</accession>
<dbReference type="SMART" id="SM00028">
    <property type="entry name" value="TPR"/>
    <property type="match status" value="2"/>
</dbReference>
<dbReference type="PANTHER" id="PTHR44858:SF1">
    <property type="entry name" value="UDP-N-ACETYLGLUCOSAMINE--PEPTIDE N-ACETYLGLUCOSAMINYLTRANSFERASE SPINDLY-RELATED"/>
    <property type="match status" value="1"/>
</dbReference>
<feature type="chain" id="PRO_5017378857" evidence="4">
    <location>
        <begin position="18"/>
        <end position="179"/>
    </location>
</feature>
<dbReference type="Proteomes" id="UP000243106">
    <property type="component" value="Unassembled WGS sequence"/>
</dbReference>
<dbReference type="RefSeq" id="WP_093015302.1">
    <property type="nucleotide sequence ID" value="NZ_FOXV01000017.1"/>
</dbReference>
<evidence type="ECO:0000313" key="6">
    <source>
        <dbReference type="Proteomes" id="UP000243106"/>
    </source>
</evidence>
<evidence type="ECO:0000256" key="2">
    <source>
        <dbReference type="ARBA" id="ARBA00022803"/>
    </source>
</evidence>
<evidence type="ECO:0000256" key="1">
    <source>
        <dbReference type="ARBA" id="ARBA00022737"/>
    </source>
</evidence>
<evidence type="ECO:0000256" key="3">
    <source>
        <dbReference type="PROSITE-ProRule" id="PRU00339"/>
    </source>
</evidence>
<sequence>MIRVFLIATLAPVAALADCPPPPDHSEEISAILGRIQTVDREMDAQVLSNELWELWTDAPDEPAQELLNSGMRARGSYDFLRAMDAFDRLVEYCPDYAEGYNQRAFVSFLREDFAAALPDLERALELNPRHVAALSGKALTLMGLGRDAEAQAALRAALDLNPWLAERHLMTEPPGQEL</sequence>
<keyword evidence="4" id="KW-0732">Signal</keyword>
<keyword evidence="2 3" id="KW-0802">TPR repeat</keyword>
<evidence type="ECO:0000256" key="4">
    <source>
        <dbReference type="SAM" id="SignalP"/>
    </source>
</evidence>
<dbReference type="AlphaFoldDB" id="A0A1I6ABV4"/>
<evidence type="ECO:0000313" key="5">
    <source>
        <dbReference type="EMBL" id="SFQ66216.1"/>
    </source>
</evidence>
<protein>
    <submittedName>
        <fullName evidence="5">Tetratricopeptide repeat-containing protein</fullName>
    </submittedName>
</protein>
<dbReference type="SUPFAM" id="SSF48452">
    <property type="entry name" value="TPR-like"/>
    <property type="match status" value="1"/>
</dbReference>
<feature type="signal peptide" evidence="4">
    <location>
        <begin position="1"/>
        <end position="17"/>
    </location>
</feature>
<dbReference type="Gene3D" id="1.25.40.10">
    <property type="entry name" value="Tetratricopeptide repeat domain"/>
    <property type="match status" value="1"/>
</dbReference>
<organism evidence="5 6">
    <name type="scientific">Roseivivax halotolerans</name>
    <dbReference type="NCBI Taxonomy" id="93684"/>
    <lineage>
        <taxon>Bacteria</taxon>
        <taxon>Pseudomonadati</taxon>
        <taxon>Pseudomonadota</taxon>
        <taxon>Alphaproteobacteria</taxon>
        <taxon>Rhodobacterales</taxon>
        <taxon>Roseobacteraceae</taxon>
        <taxon>Roseivivax</taxon>
    </lineage>
</organism>
<gene>
    <name evidence="5" type="ORF">SAMN05421853_11735</name>
</gene>
<feature type="repeat" description="TPR" evidence="3">
    <location>
        <begin position="98"/>
        <end position="131"/>
    </location>
</feature>
<keyword evidence="1" id="KW-0677">Repeat</keyword>
<name>A0A1I6ABV4_9RHOB</name>
<dbReference type="InterPro" id="IPR050498">
    <property type="entry name" value="Ycf3"/>
</dbReference>
<keyword evidence="6" id="KW-1185">Reference proteome</keyword>
<dbReference type="InterPro" id="IPR019734">
    <property type="entry name" value="TPR_rpt"/>
</dbReference>